<name>A0A178F2H8_TRIRU</name>
<feature type="compositionally biased region" description="Low complexity" evidence="1">
    <location>
        <begin position="12"/>
        <end position="29"/>
    </location>
</feature>
<feature type="compositionally biased region" description="Basic and acidic residues" evidence="1">
    <location>
        <begin position="30"/>
        <end position="55"/>
    </location>
</feature>
<sequence length="121" mass="13040">MLFVAVVGRGESTSVNGSSCDSSVASSRSPRGEVEVETREEESRRESRRVAEKVPRGSVGVAGRDGSGSKVIVLGKQARYFLMSGTRSQIVDDKADDDDDDDDDDNNDDDSDNDDGIHRGE</sequence>
<accession>A0A178F2H8</accession>
<evidence type="ECO:0000313" key="2">
    <source>
        <dbReference type="EMBL" id="OAL66479.1"/>
    </source>
</evidence>
<feature type="compositionally biased region" description="Acidic residues" evidence="1">
    <location>
        <begin position="94"/>
        <end position="114"/>
    </location>
</feature>
<evidence type="ECO:0000313" key="3">
    <source>
        <dbReference type="Proteomes" id="UP000243015"/>
    </source>
</evidence>
<proteinExistence type="predicted"/>
<comment type="caution">
    <text evidence="2">The sequence shown here is derived from an EMBL/GenBank/DDBJ whole genome shotgun (WGS) entry which is preliminary data.</text>
</comment>
<dbReference type="AlphaFoldDB" id="A0A178F2H8"/>
<feature type="region of interest" description="Disordered" evidence="1">
    <location>
        <begin position="9"/>
        <end position="67"/>
    </location>
</feature>
<organism evidence="2 3">
    <name type="scientific">Trichophyton rubrum</name>
    <name type="common">Athlete's foot fungus</name>
    <name type="synonym">Epidermophyton rubrum</name>
    <dbReference type="NCBI Taxonomy" id="5551"/>
    <lineage>
        <taxon>Eukaryota</taxon>
        <taxon>Fungi</taxon>
        <taxon>Dikarya</taxon>
        <taxon>Ascomycota</taxon>
        <taxon>Pezizomycotina</taxon>
        <taxon>Eurotiomycetes</taxon>
        <taxon>Eurotiomycetidae</taxon>
        <taxon>Onygenales</taxon>
        <taxon>Arthrodermataceae</taxon>
        <taxon>Trichophyton</taxon>
    </lineage>
</organism>
<reference evidence="2 3" key="1">
    <citation type="submission" date="2016-05" db="EMBL/GenBank/DDBJ databases">
        <title>Genome sequencing of Trichophyton rubrum CMCC(F)T1i isolated from hair.</title>
        <authorList>
            <person name="Zhan P."/>
            <person name="Tao Y."/>
            <person name="Liu W."/>
        </authorList>
    </citation>
    <scope>NUCLEOTIDE SEQUENCE [LARGE SCALE GENOMIC DNA]</scope>
    <source>
        <strain evidence="3">CMCC(F)T1i</strain>
    </source>
</reference>
<gene>
    <name evidence="2" type="ORF">A7C99_1865</name>
</gene>
<dbReference type="Proteomes" id="UP000243015">
    <property type="component" value="Unassembled WGS sequence"/>
</dbReference>
<feature type="region of interest" description="Disordered" evidence="1">
    <location>
        <begin position="85"/>
        <end position="121"/>
    </location>
</feature>
<protein>
    <submittedName>
        <fullName evidence="2">Uncharacterized protein</fullName>
    </submittedName>
</protein>
<dbReference type="EMBL" id="LHPM01000012">
    <property type="protein sequence ID" value="OAL66479.1"/>
    <property type="molecule type" value="Genomic_DNA"/>
</dbReference>
<evidence type="ECO:0000256" key="1">
    <source>
        <dbReference type="SAM" id="MobiDB-lite"/>
    </source>
</evidence>